<dbReference type="AlphaFoldDB" id="A0A6V7V0N2"/>
<feature type="domain" description="Methyltransferase FkbM" evidence="1">
    <location>
        <begin position="70"/>
        <end position="140"/>
    </location>
</feature>
<reference evidence="2 3" key="1">
    <citation type="submission" date="2020-08" db="EMBL/GenBank/DDBJ databases">
        <authorList>
            <person name="Koutsovoulos G."/>
            <person name="Danchin GJ E."/>
        </authorList>
    </citation>
    <scope>NUCLEOTIDE SEQUENCE [LARGE SCALE GENOMIC DNA]</scope>
</reference>
<protein>
    <recommendedName>
        <fullName evidence="1">Methyltransferase FkbM domain-containing protein</fullName>
    </recommendedName>
</protein>
<dbReference type="Pfam" id="PF05050">
    <property type="entry name" value="Methyltransf_21"/>
    <property type="match status" value="1"/>
</dbReference>
<evidence type="ECO:0000313" key="2">
    <source>
        <dbReference type="EMBL" id="CAD2168366.1"/>
    </source>
</evidence>
<dbReference type="OrthoDB" id="10006218at2759"/>
<accession>A0A6V7V0N2</accession>
<dbReference type="InterPro" id="IPR006342">
    <property type="entry name" value="FkbM_mtfrase"/>
</dbReference>
<dbReference type="PANTHER" id="PTHR22989:SF20">
    <property type="entry name" value="USP DOMAIN-CONTAINING PROTEIN"/>
    <property type="match status" value="1"/>
</dbReference>
<organism evidence="2 3">
    <name type="scientific">Meloidogyne enterolobii</name>
    <name type="common">Root-knot nematode worm</name>
    <name type="synonym">Meloidogyne mayaguensis</name>
    <dbReference type="NCBI Taxonomy" id="390850"/>
    <lineage>
        <taxon>Eukaryota</taxon>
        <taxon>Metazoa</taxon>
        <taxon>Ecdysozoa</taxon>
        <taxon>Nematoda</taxon>
        <taxon>Chromadorea</taxon>
        <taxon>Rhabditida</taxon>
        <taxon>Tylenchina</taxon>
        <taxon>Tylenchomorpha</taxon>
        <taxon>Tylenchoidea</taxon>
        <taxon>Meloidogynidae</taxon>
        <taxon>Meloidogyninae</taxon>
        <taxon>Meloidogyne</taxon>
    </lineage>
</organism>
<comment type="caution">
    <text evidence="2">The sequence shown here is derived from an EMBL/GenBank/DDBJ whole genome shotgun (WGS) entry which is preliminary data.</text>
</comment>
<name>A0A6V7V0N2_MELEN</name>
<gene>
    <name evidence="2" type="ORF">MENT_LOCUS19731</name>
</gene>
<dbReference type="Proteomes" id="UP000580250">
    <property type="component" value="Unassembled WGS sequence"/>
</dbReference>
<dbReference type="PANTHER" id="PTHR22989">
    <property type="entry name" value="UNCHARACTERIZED DUF13 C.ELEGANS"/>
    <property type="match status" value="1"/>
</dbReference>
<sequence>MGVGQDITAELELKKYYPRCNFLALDPVADVNAELVEKQLNGTFIERVITAEDSYTANLTLNTIWNSHGKSQFDNNFNELSIGFFDFFQYYNDKSVIDLLIIDVDGSEFAIFQLLAGQYEQLPVTVCQMNIELHHQPFYGSFFIRHRFFRNFDWFIRHGRFALMKTDSINVTDLINVTKSYIYHRMFFVNLFDIVCLEKFLF</sequence>
<evidence type="ECO:0000313" key="3">
    <source>
        <dbReference type="Proteomes" id="UP000580250"/>
    </source>
</evidence>
<proteinExistence type="predicted"/>
<dbReference type="EMBL" id="CAJEWN010000140">
    <property type="protein sequence ID" value="CAD2168366.1"/>
    <property type="molecule type" value="Genomic_DNA"/>
</dbReference>
<evidence type="ECO:0000259" key="1">
    <source>
        <dbReference type="Pfam" id="PF05050"/>
    </source>
</evidence>